<dbReference type="PANTHER" id="PTHR43785:SF12">
    <property type="entry name" value="TYPE-1 GLUTAMINE SYNTHETASE 2"/>
    <property type="match status" value="1"/>
</dbReference>
<dbReference type="PANTHER" id="PTHR43785">
    <property type="entry name" value="GAMMA-GLUTAMYLPUTRESCINE SYNTHETASE"/>
    <property type="match status" value="1"/>
</dbReference>
<dbReference type="Gene3D" id="3.10.20.70">
    <property type="entry name" value="Glutamine synthetase, N-terminal domain"/>
    <property type="match status" value="1"/>
</dbReference>
<dbReference type="Gene3D" id="3.30.590.10">
    <property type="entry name" value="Glutamine synthetase/guanido kinase, catalytic domain"/>
    <property type="match status" value="1"/>
</dbReference>
<dbReference type="SMART" id="SM01230">
    <property type="entry name" value="Gln-synt_C"/>
    <property type="match status" value="1"/>
</dbReference>
<accession>A0A2G9YAQ1</accession>
<evidence type="ECO:0000256" key="1">
    <source>
        <dbReference type="ARBA" id="ARBA00001946"/>
    </source>
</evidence>
<evidence type="ECO:0000313" key="13">
    <source>
        <dbReference type="EMBL" id="PIP16298.1"/>
    </source>
</evidence>
<dbReference type="Pfam" id="PF03951">
    <property type="entry name" value="Gln-synt_N"/>
    <property type="match status" value="1"/>
</dbReference>
<sequence>MKETEKILKQVVEENIKFIKLWFVNILGQLKSISIGDRELEKAFEEGIGFDGSSVEGFARIYESDLLLKPEPQAFRILPWRSDDDGEKVAACFCDILTPEGEGYPGDSRLVLKNIMAKARGKGFVFNVGPELEYFYFKGDGTRPEIIDRGGYFDFAPLDLASDLRRQTIQLAEDMGIEIDYSHHEVAPSQHELDLRYGNALSIADDLLTVKVITKEIARKHGFFASFMPKPLFGENGSGMHVHMSLFKGKENAFFDSKDKDFFSKTARSFAAGVLAHCREVTSICSQWVNSYKRLVPGYEAPVYIAWARHNRSSLVRIPAFKHGKSSAARIEFRSPDPACNPYLAFAVILAAGLEGIEKNLVLPASVEEDIYRMDEPERKRRKIDQLPGSLIEAIMETEKSELMRKALGNHIFEKFIDNKKIEWDRYRTRVTDYELQTYLPIL</sequence>
<dbReference type="FunFam" id="3.30.590.10:FF:000003">
    <property type="entry name" value="Glutamine synthetase 2"/>
    <property type="match status" value="1"/>
</dbReference>
<evidence type="ECO:0000256" key="9">
    <source>
        <dbReference type="RuleBase" id="RU000384"/>
    </source>
</evidence>
<dbReference type="InterPro" id="IPR014746">
    <property type="entry name" value="Gln_synth/guanido_kin_cat_dom"/>
</dbReference>
<dbReference type="GO" id="GO:0006542">
    <property type="term" value="P:glutamine biosynthetic process"/>
    <property type="evidence" value="ECO:0007669"/>
    <property type="project" value="InterPro"/>
</dbReference>
<evidence type="ECO:0000259" key="11">
    <source>
        <dbReference type="PROSITE" id="PS51986"/>
    </source>
</evidence>
<dbReference type="PROSITE" id="PS00181">
    <property type="entry name" value="GLNA_ATP"/>
    <property type="match status" value="1"/>
</dbReference>
<keyword evidence="4" id="KW-0479">Metal-binding</keyword>
<dbReference type="AlphaFoldDB" id="A0A2G9YAQ1"/>
<dbReference type="InterPro" id="IPR036651">
    <property type="entry name" value="Gln_synt_N_sf"/>
</dbReference>
<keyword evidence="5 10" id="KW-0547">Nucleotide-binding</keyword>
<evidence type="ECO:0000256" key="8">
    <source>
        <dbReference type="PROSITE-ProRule" id="PRU01330"/>
    </source>
</evidence>
<dbReference type="EC" id="6.3.1.2" evidence="10"/>
<dbReference type="PROSITE" id="PS00180">
    <property type="entry name" value="GLNA_1"/>
    <property type="match status" value="1"/>
</dbReference>
<evidence type="ECO:0000256" key="10">
    <source>
        <dbReference type="RuleBase" id="RU004356"/>
    </source>
</evidence>
<dbReference type="InterPro" id="IPR027302">
    <property type="entry name" value="Gln_synth_N_conserv_site"/>
</dbReference>
<dbReference type="EMBL" id="PCRF01000151">
    <property type="protein sequence ID" value="PIP16298.1"/>
    <property type="molecule type" value="Genomic_DNA"/>
</dbReference>
<dbReference type="InterPro" id="IPR027303">
    <property type="entry name" value="Gln_synth_gly_rich_site"/>
</dbReference>
<dbReference type="SUPFAM" id="SSF55931">
    <property type="entry name" value="Glutamine synthetase/guanido kinase"/>
    <property type="match status" value="1"/>
</dbReference>
<proteinExistence type="inferred from homology"/>
<evidence type="ECO:0000256" key="4">
    <source>
        <dbReference type="ARBA" id="ARBA00022723"/>
    </source>
</evidence>
<feature type="domain" description="GS catalytic" evidence="12">
    <location>
        <begin position="108"/>
        <end position="443"/>
    </location>
</feature>
<dbReference type="GO" id="GO:0004356">
    <property type="term" value="F:glutamine synthetase activity"/>
    <property type="evidence" value="ECO:0007669"/>
    <property type="project" value="UniProtKB-EC"/>
</dbReference>
<evidence type="ECO:0000256" key="3">
    <source>
        <dbReference type="ARBA" id="ARBA00022598"/>
    </source>
</evidence>
<comment type="cofactor">
    <cofactor evidence="1">
        <name>Mg(2+)</name>
        <dbReference type="ChEBI" id="CHEBI:18420"/>
    </cofactor>
</comment>
<dbReference type="InterPro" id="IPR008146">
    <property type="entry name" value="Gln_synth_cat_dom"/>
</dbReference>
<keyword evidence="6 10" id="KW-0067">ATP-binding</keyword>
<protein>
    <recommendedName>
        <fullName evidence="10">Glutamine synthetase</fullName>
        <ecNumber evidence="10">6.3.1.2</ecNumber>
    </recommendedName>
</protein>
<gene>
    <name evidence="13" type="ORF">COX46_03125</name>
</gene>
<name>A0A2G9YAQ1_9BACT</name>
<evidence type="ECO:0000256" key="5">
    <source>
        <dbReference type="ARBA" id="ARBA00022741"/>
    </source>
</evidence>
<evidence type="ECO:0000256" key="6">
    <source>
        <dbReference type="ARBA" id="ARBA00022840"/>
    </source>
</evidence>
<keyword evidence="7" id="KW-0460">Magnesium</keyword>
<reference evidence="13 14" key="1">
    <citation type="submission" date="2017-09" db="EMBL/GenBank/DDBJ databases">
        <title>Depth-based differentiation of microbial function through sediment-hosted aquifers and enrichment of novel symbionts in the deep terrestrial subsurface.</title>
        <authorList>
            <person name="Probst A.J."/>
            <person name="Ladd B."/>
            <person name="Jarett J.K."/>
            <person name="Geller-Mcgrath D.E."/>
            <person name="Sieber C.M."/>
            <person name="Emerson J.B."/>
            <person name="Anantharaman K."/>
            <person name="Thomas B.C."/>
            <person name="Malmstrom R."/>
            <person name="Stieglmeier M."/>
            <person name="Klingl A."/>
            <person name="Woyke T."/>
            <person name="Ryan C.M."/>
            <person name="Banfield J.F."/>
        </authorList>
    </citation>
    <scope>NUCLEOTIDE SEQUENCE [LARGE SCALE GENOMIC DNA]</scope>
    <source>
        <strain evidence="13">CG23_combo_of_CG06-09_8_20_14_all_48_7</strain>
    </source>
</reference>
<dbReference type="InterPro" id="IPR008147">
    <property type="entry name" value="Gln_synt_N"/>
</dbReference>
<dbReference type="Pfam" id="PF00120">
    <property type="entry name" value="Gln-synt_C"/>
    <property type="match status" value="1"/>
</dbReference>
<dbReference type="Proteomes" id="UP000230392">
    <property type="component" value="Unassembled WGS sequence"/>
</dbReference>
<comment type="caution">
    <text evidence="13">The sequence shown here is derived from an EMBL/GenBank/DDBJ whole genome shotgun (WGS) entry which is preliminary data.</text>
</comment>
<evidence type="ECO:0000313" key="14">
    <source>
        <dbReference type="Proteomes" id="UP000230392"/>
    </source>
</evidence>
<keyword evidence="3 10" id="KW-0436">Ligase</keyword>
<evidence type="ECO:0000256" key="2">
    <source>
        <dbReference type="ARBA" id="ARBA00009897"/>
    </source>
</evidence>
<evidence type="ECO:0000256" key="7">
    <source>
        <dbReference type="ARBA" id="ARBA00022842"/>
    </source>
</evidence>
<dbReference type="SUPFAM" id="SSF54368">
    <property type="entry name" value="Glutamine synthetase, N-terminal domain"/>
    <property type="match status" value="1"/>
</dbReference>
<dbReference type="PROSITE" id="PS51987">
    <property type="entry name" value="GS_CATALYTIC"/>
    <property type="match status" value="1"/>
</dbReference>
<comment type="catalytic activity">
    <reaction evidence="10">
        <text>L-glutamate + NH4(+) + ATP = L-glutamine + ADP + phosphate + H(+)</text>
        <dbReference type="Rhea" id="RHEA:16169"/>
        <dbReference type="ChEBI" id="CHEBI:15378"/>
        <dbReference type="ChEBI" id="CHEBI:28938"/>
        <dbReference type="ChEBI" id="CHEBI:29985"/>
        <dbReference type="ChEBI" id="CHEBI:30616"/>
        <dbReference type="ChEBI" id="CHEBI:43474"/>
        <dbReference type="ChEBI" id="CHEBI:58359"/>
        <dbReference type="ChEBI" id="CHEBI:456216"/>
        <dbReference type="EC" id="6.3.1.2"/>
    </reaction>
</comment>
<dbReference type="PROSITE" id="PS51986">
    <property type="entry name" value="GS_BETA_GRASP"/>
    <property type="match status" value="1"/>
</dbReference>
<organism evidence="13 14">
    <name type="scientific">bacterium (Candidatus Ratteibacteria) CG23_combo_of_CG06-09_8_20_14_all_48_7</name>
    <dbReference type="NCBI Taxonomy" id="2014292"/>
    <lineage>
        <taxon>Bacteria</taxon>
        <taxon>Candidatus Ratteibacteria</taxon>
    </lineage>
</organism>
<evidence type="ECO:0000259" key="12">
    <source>
        <dbReference type="PROSITE" id="PS51987"/>
    </source>
</evidence>
<comment type="similarity">
    <text evidence="2 8 9">Belongs to the glutamine synthetase family.</text>
</comment>
<feature type="domain" description="GS beta-grasp" evidence="11">
    <location>
        <begin position="14"/>
        <end position="101"/>
    </location>
</feature>
<dbReference type="GO" id="GO:0005524">
    <property type="term" value="F:ATP binding"/>
    <property type="evidence" value="ECO:0007669"/>
    <property type="project" value="UniProtKB-KW"/>
</dbReference>
<dbReference type="GO" id="GO:0046872">
    <property type="term" value="F:metal ion binding"/>
    <property type="evidence" value="ECO:0007669"/>
    <property type="project" value="UniProtKB-KW"/>
</dbReference>